<keyword evidence="1 2" id="KW-0238">DNA-binding</keyword>
<name>A0A7W7MT00_9ACTN</name>
<evidence type="ECO:0000313" key="5">
    <source>
        <dbReference type="Proteomes" id="UP000578112"/>
    </source>
</evidence>
<dbReference type="Pfam" id="PF14278">
    <property type="entry name" value="TetR_C_8"/>
    <property type="match status" value="1"/>
</dbReference>
<dbReference type="InterPro" id="IPR001647">
    <property type="entry name" value="HTH_TetR"/>
</dbReference>
<evidence type="ECO:0000256" key="2">
    <source>
        <dbReference type="PROSITE-ProRule" id="PRU00335"/>
    </source>
</evidence>
<accession>A0A7W7MT00</accession>
<dbReference type="Pfam" id="PF00440">
    <property type="entry name" value="TetR_N"/>
    <property type="match status" value="1"/>
</dbReference>
<dbReference type="Gene3D" id="1.10.357.10">
    <property type="entry name" value="Tetracycline Repressor, domain 2"/>
    <property type="match status" value="1"/>
</dbReference>
<evidence type="ECO:0000313" key="4">
    <source>
        <dbReference type="EMBL" id="MBB4765292.1"/>
    </source>
</evidence>
<dbReference type="AlphaFoldDB" id="A0A7W7MT00"/>
<evidence type="ECO:0000256" key="1">
    <source>
        <dbReference type="ARBA" id="ARBA00023125"/>
    </source>
</evidence>
<gene>
    <name evidence="4" type="ORF">BJ971_005848</name>
</gene>
<feature type="domain" description="HTH tetR-type" evidence="3">
    <location>
        <begin position="6"/>
        <end position="66"/>
    </location>
</feature>
<proteinExistence type="predicted"/>
<keyword evidence="5" id="KW-1185">Reference proteome</keyword>
<protein>
    <submittedName>
        <fullName evidence="4">AcrR family transcriptional regulator</fullName>
    </submittedName>
</protein>
<dbReference type="PANTHER" id="PTHR43479">
    <property type="entry name" value="ACREF/ENVCD OPERON REPRESSOR-RELATED"/>
    <property type="match status" value="1"/>
</dbReference>
<dbReference type="InterPro" id="IPR050624">
    <property type="entry name" value="HTH-type_Tx_Regulator"/>
</dbReference>
<dbReference type="EMBL" id="JACHNH010000001">
    <property type="protein sequence ID" value="MBB4765292.1"/>
    <property type="molecule type" value="Genomic_DNA"/>
</dbReference>
<dbReference type="PRINTS" id="PR00455">
    <property type="entry name" value="HTHTETR"/>
</dbReference>
<dbReference type="InterPro" id="IPR039532">
    <property type="entry name" value="TetR_C_Firmicutes"/>
</dbReference>
<dbReference type="Proteomes" id="UP000578112">
    <property type="component" value="Unassembled WGS sequence"/>
</dbReference>
<dbReference type="RefSeq" id="WP_184996372.1">
    <property type="nucleotide sequence ID" value="NZ_BOMK01000035.1"/>
</dbReference>
<dbReference type="SUPFAM" id="SSF46689">
    <property type="entry name" value="Homeodomain-like"/>
    <property type="match status" value="1"/>
</dbReference>
<feature type="DNA-binding region" description="H-T-H motif" evidence="2">
    <location>
        <begin position="29"/>
        <end position="48"/>
    </location>
</feature>
<organism evidence="4 5">
    <name type="scientific">Actinoplanes digitatis</name>
    <dbReference type="NCBI Taxonomy" id="1868"/>
    <lineage>
        <taxon>Bacteria</taxon>
        <taxon>Bacillati</taxon>
        <taxon>Actinomycetota</taxon>
        <taxon>Actinomycetes</taxon>
        <taxon>Micromonosporales</taxon>
        <taxon>Micromonosporaceae</taxon>
        <taxon>Actinoplanes</taxon>
    </lineage>
</organism>
<sequence length="190" mass="21997">MDRRVRRTRRMLQEALVALIEERGYERLTVQDVLDRADIGRSTFYTHFRDKDALFMTWFDGLREDLRSEFDAMTDSRQPTAASRPLGVIFDHAYRNQRVYRAVCGRQGGNAFTHLMQRLLFELLREHLCMAGTRLPVEIAAEYYSGALLSTLLWWVRQDFPYQPEELAAMCQLLTAPGVMASLSPAPHIP</sequence>
<dbReference type="PROSITE" id="PS50977">
    <property type="entry name" value="HTH_TETR_2"/>
    <property type="match status" value="1"/>
</dbReference>
<dbReference type="InterPro" id="IPR009057">
    <property type="entry name" value="Homeodomain-like_sf"/>
</dbReference>
<comment type="caution">
    <text evidence="4">The sequence shown here is derived from an EMBL/GenBank/DDBJ whole genome shotgun (WGS) entry which is preliminary data.</text>
</comment>
<dbReference type="GO" id="GO:0003677">
    <property type="term" value="F:DNA binding"/>
    <property type="evidence" value="ECO:0007669"/>
    <property type="project" value="UniProtKB-UniRule"/>
</dbReference>
<dbReference type="PANTHER" id="PTHR43479:SF7">
    <property type="entry name" value="TETR-FAMILY TRANSCRIPTIONAL REGULATOR"/>
    <property type="match status" value="1"/>
</dbReference>
<evidence type="ECO:0000259" key="3">
    <source>
        <dbReference type="PROSITE" id="PS50977"/>
    </source>
</evidence>
<reference evidence="4 5" key="1">
    <citation type="submission" date="2020-08" db="EMBL/GenBank/DDBJ databases">
        <title>Sequencing the genomes of 1000 actinobacteria strains.</title>
        <authorList>
            <person name="Klenk H.-P."/>
        </authorList>
    </citation>
    <scope>NUCLEOTIDE SEQUENCE [LARGE SCALE GENOMIC DNA]</scope>
    <source>
        <strain evidence="4 5">DSM 43149</strain>
    </source>
</reference>